<keyword evidence="13" id="KW-1185">Reference proteome</keyword>
<sequence>MSERQIVVIGTGYVGLTTGACLASLGHRVVCVDIDAAKIDQLRAGRIPMLEPGLADLVLEGQANERLEFTVDGDDAAATAEFLFLCLPTPMGADGGADLFATETAVARIRDLLPVGCVVVNKSTVPVGTAVRIAELLDRPDVAVVSNPEFLREGSAVTDFLRPDRIVVGADVPAAGERVAGLYSRLPSPILVTDTASAELVKYVANCFLAMKLSFVNAVAELCERFGADVDEVLDAVGRDPRIGHAYLRPGPGWGGSCLPKDSEAMLRMAETAGFPFPLLRATIDMNARQRMRVVAKLASALGGSLDGVRIGLLGLTFKAGTNDLRDSPALAVADLLADRGAELLGCDPTVAGGTKVGGITVVDDPYEVAEGAKALVLLTDWPQFRTLDWLRMAKFLDGTVVLDTRNQLDPEVLDGVGLVCHGIGRSLSPSVRS</sequence>
<feature type="active site" description="Nucleophile" evidence="8">
    <location>
        <position position="258"/>
    </location>
</feature>
<dbReference type="PANTHER" id="PTHR43750:SF3">
    <property type="entry name" value="UDP-GLUCOSE 6-DEHYDROGENASE TUAD"/>
    <property type="match status" value="1"/>
</dbReference>
<dbReference type="Proteomes" id="UP000580861">
    <property type="component" value="Unassembled WGS sequence"/>
</dbReference>
<dbReference type="NCBIfam" id="TIGR03026">
    <property type="entry name" value="NDP-sugDHase"/>
    <property type="match status" value="1"/>
</dbReference>
<dbReference type="Pfam" id="PF03720">
    <property type="entry name" value="UDPG_MGDP_dh_C"/>
    <property type="match status" value="1"/>
</dbReference>
<feature type="binding site" evidence="9">
    <location>
        <begin position="247"/>
        <end position="251"/>
    </location>
    <ligand>
        <name>substrate</name>
    </ligand>
</feature>
<dbReference type="InterPro" id="IPR014026">
    <property type="entry name" value="UDP-Glc/GDP-Man_DH_dimer"/>
</dbReference>
<dbReference type="Gene3D" id="3.40.50.720">
    <property type="entry name" value="NAD(P)-binding Rossmann-like Domain"/>
    <property type="match status" value="2"/>
</dbReference>
<comment type="catalytic activity">
    <reaction evidence="6 7">
        <text>UDP-alpha-D-glucose + 2 NAD(+) + H2O = UDP-alpha-D-glucuronate + 2 NADH + 3 H(+)</text>
        <dbReference type="Rhea" id="RHEA:23596"/>
        <dbReference type="ChEBI" id="CHEBI:15377"/>
        <dbReference type="ChEBI" id="CHEBI:15378"/>
        <dbReference type="ChEBI" id="CHEBI:57540"/>
        <dbReference type="ChEBI" id="CHEBI:57945"/>
        <dbReference type="ChEBI" id="CHEBI:58052"/>
        <dbReference type="ChEBI" id="CHEBI:58885"/>
        <dbReference type="EC" id="1.1.1.22"/>
    </reaction>
</comment>
<evidence type="ECO:0000256" key="9">
    <source>
        <dbReference type="PIRSR" id="PIRSR500134-2"/>
    </source>
</evidence>
<dbReference type="PIRSF" id="PIRSF500134">
    <property type="entry name" value="UDPglc_DH_bac"/>
    <property type="match status" value="1"/>
</dbReference>
<organism evidence="12 13">
    <name type="scientific">Amycolatopsis umgeniensis</name>
    <dbReference type="NCBI Taxonomy" id="336628"/>
    <lineage>
        <taxon>Bacteria</taxon>
        <taxon>Bacillati</taxon>
        <taxon>Actinomycetota</taxon>
        <taxon>Actinomycetes</taxon>
        <taxon>Pseudonocardiales</taxon>
        <taxon>Pseudonocardiaceae</taxon>
        <taxon>Amycolatopsis</taxon>
    </lineage>
</organism>
<evidence type="ECO:0000313" key="13">
    <source>
        <dbReference type="Proteomes" id="UP000580861"/>
    </source>
</evidence>
<feature type="binding site" evidence="10">
    <location>
        <position position="153"/>
    </location>
    <ligand>
        <name>NAD(+)</name>
        <dbReference type="ChEBI" id="CHEBI:57540"/>
    </ligand>
</feature>
<dbReference type="Pfam" id="PF00984">
    <property type="entry name" value="UDPG_MGDP_dh"/>
    <property type="match status" value="1"/>
</dbReference>
<evidence type="ECO:0000256" key="1">
    <source>
        <dbReference type="ARBA" id="ARBA00004701"/>
    </source>
</evidence>
<dbReference type="InterPro" id="IPR028357">
    <property type="entry name" value="UDPglc_DH_bac"/>
</dbReference>
<feature type="binding site" evidence="10">
    <location>
        <position position="89"/>
    </location>
    <ligand>
        <name>NAD(+)</name>
        <dbReference type="ChEBI" id="CHEBI:57540"/>
    </ligand>
</feature>
<proteinExistence type="inferred from homology"/>
<dbReference type="PROSITE" id="PS51257">
    <property type="entry name" value="PROKAR_LIPOPROTEIN"/>
    <property type="match status" value="1"/>
</dbReference>
<dbReference type="InterPro" id="IPR036291">
    <property type="entry name" value="NAD(P)-bd_dom_sf"/>
</dbReference>
<dbReference type="UniPathway" id="UPA00038">
    <property type="reaction ID" value="UER00491"/>
</dbReference>
<evidence type="ECO:0000256" key="3">
    <source>
        <dbReference type="ARBA" id="ARBA00012954"/>
    </source>
</evidence>
<evidence type="ECO:0000256" key="4">
    <source>
        <dbReference type="ARBA" id="ARBA00023002"/>
    </source>
</evidence>
<dbReference type="InterPro" id="IPR014027">
    <property type="entry name" value="UDP-Glc/GDP-Man_DH_C"/>
</dbReference>
<feature type="binding site" evidence="9">
    <location>
        <position position="202"/>
    </location>
    <ligand>
        <name>substrate</name>
    </ligand>
</feature>
<dbReference type="PIRSF" id="PIRSF000124">
    <property type="entry name" value="UDPglc_GDPman_dh"/>
    <property type="match status" value="1"/>
</dbReference>
<evidence type="ECO:0000256" key="7">
    <source>
        <dbReference type="PIRNR" id="PIRNR000124"/>
    </source>
</evidence>
<protein>
    <recommendedName>
        <fullName evidence="3 7">UDP-glucose 6-dehydrogenase</fullName>
        <ecNumber evidence="3 7">1.1.1.22</ecNumber>
    </recommendedName>
</protein>
<feature type="domain" description="UDP-glucose/GDP-mannose dehydrogenase C-terminal" evidence="11">
    <location>
        <begin position="312"/>
        <end position="411"/>
    </location>
</feature>
<evidence type="ECO:0000313" key="12">
    <source>
        <dbReference type="EMBL" id="MBB5857501.1"/>
    </source>
</evidence>
<feature type="binding site" evidence="9">
    <location>
        <position position="255"/>
    </location>
    <ligand>
        <name>substrate</name>
    </ligand>
</feature>
<keyword evidence="4 7" id="KW-0560">Oxidoreductase</keyword>
<evidence type="ECO:0000256" key="10">
    <source>
        <dbReference type="PIRSR" id="PIRSR500134-3"/>
    </source>
</evidence>
<dbReference type="EC" id="1.1.1.22" evidence="3 7"/>
<evidence type="ECO:0000256" key="5">
    <source>
        <dbReference type="ARBA" id="ARBA00023027"/>
    </source>
</evidence>
<dbReference type="GO" id="GO:0051287">
    <property type="term" value="F:NAD binding"/>
    <property type="evidence" value="ECO:0007669"/>
    <property type="project" value="InterPro"/>
</dbReference>
<dbReference type="InterPro" id="IPR008927">
    <property type="entry name" value="6-PGluconate_DH-like_C_sf"/>
</dbReference>
<dbReference type="InterPro" id="IPR017476">
    <property type="entry name" value="UDP-Glc/GDP-Man"/>
</dbReference>
<feature type="binding site" evidence="10">
    <location>
        <position position="33"/>
    </location>
    <ligand>
        <name>NAD(+)</name>
        <dbReference type="ChEBI" id="CHEBI:57540"/>
    </ligand>
</feature>
<feature type="binding site" evidence="10">
    <location>
        <position position="326"/>
    </location>
    <ligand>
        <name>NAD(+)</name>
        <dbReference type="ChEBI" id="CHEBI:57540"/>
    </ligand>
</feature>
<dbReference type="InterPro" id="IPR036220">
    <property type="entry name" value="UDP-Glc/GDP-Man_DH_C_sf"/>
</dbReference>
<evidence type="ECO:0000259" key="11">
    <source>
        <dbReference type="SMART" id="SM00984"/>
    </source>
</evidence>
<feature type="binding site" evidence="10">
    <location>
        <position position="124"/>
    </location>
    <ligand>
        <name>NAD(+)</name>
        <dbReference type="ChEBI" id="CHEBI:57540"/>
    </ligand>
</feature>
<dbReference type="EMBL" id="JACHMX010000001">
    <property type="protein sequence ID" value="MBB5857501.1"/>
    <property type="molecule type" value="Genomic_DNA"/>
</dbReference>
<dbReference type="GO" id="GO:0006065">
    <property type="term" value="P:UDP-glucuronate biosynthetic process"/>
    <property type="evidence" value="ECO:0007669"/>
    <property type="project" value="UniProtKB-UniPathway"/>
</dbReference>
<evidence type="ECO:0000256" key="6">
    <source>
        <dbReference type="ARBA" id="ARBA00047473"/>
    </source>
</evidence>
<dbReference type="InterPro" id="IPR001732">
    <property type="entry name" value="UDP-Glc/GDP-Man_DH_N"/>
</dbReference>
<comment type="pathway">
    <text evidence="1">Nucleotide-sugar biosynthesis; UDP-alpha-D-glucuronate biosynthesis; UDP-alpha-D-glucuronate from UDP-alpha-D-glucose: step 1/1.</text>
</comment>
<comment type="similarity">
    <text evidence="2 7">Belongs to the UDP-glucose/GDP-mannose dehydrogenase family.</text>
</comment>
<dbReference type="RefSeq" id="WP_184903677.1">
    <property type="nucleotide sequence ID" value="NZ_JACHMX010000001.1"/>
</dbReference>
<dbReference type="SUPFAM" id="SSF52413">
    <property type="entry name" value="UDP-glucose/GDP-mannose dehydrogenase C-terminal domain"/>
    <property type="match status" value="1"/>
</dbReference>
<gene>
    <name evidence="12" type="ORF">HDA45_007588</name>
</gene>
<feature type="binding site" evidence="9">
    <location>
        <begin position="150"/>
        <end position="153"/>
    </location>
    <ligand>
        <name>substrate</name>
    </ligand>
</feature>
<dbReference type="SUPFAM" id="SSF48179">
    <property type="entry name" value="6-phosphogluconate dehydrogenase C-terminal domain-like"/>
    <property type="match status" value="1"/>
</dbReference>
<evidence type="ECO:0000256" key="2">
    <source>
        <dbReference type="ARBA" id="ARBA00006601"/>
    </source>
</evidence>
<evidence type="ECO:0000256" key="8">
    <source>
        <dbReference type="PIRSR" id="PIRSR500134-1"/>
    </source>
</evidence>
<dbReference type="SMART" id="SM00984">
    <property type="entry name" value="UDPG_MGDP_dh_C"/>
    <property type="match status" value="1"/>
</dbReference>
<accession>A0A841BF24</accession>
<name>A0A841BF24_9PSEU</name>
<dbReference type="GO" id="GO:0000271">
    <property type="term" value="P:polysaccharide biosynthetic process"/>
    <property type="evidence" value="ECO:0007669"/>
    <property type="project" value="InterPro"/>
</dbReference>
<dbReference type="Gene3D" id="1.20.5.100">
    <property type="entry name" value="Cytochrome c1, transmembrane anchor, C-terminal"/>
    <property type="match status" value="1"/>
</dbReference>
<feature type="binding site" evidence="10">
    <location>
        <position position="38"/>
    </location>
    <ligand>
        <name>NAD(+)</name>
        <dbReference type="ChEBI" id="CHEBI:57540"/>
    </ligand>
</feature>
<dbReference type="AlphaFoldDB" id="A0A841BF24"/>
<feature type="binding site" evidence="9">
    <location>
        <position position="319"/>
    </location>
    <ligand>
        <name>substrate</name>
    </ligand>
</feature>
<feature type="binding site" evidence="10">
    <location>
        <position position="261"/>
    </location>
    <ligand>
        <name>NAD(+)</name>
        <dbReference type="ChEBI" id="CHEBI:57540"/>
    </ligand>
</feature>
<dbReference type="GO" id="GO:0003979">
    <property type="term" value="F:UDP-glucose 6-dehydrogenase activity"/>
    <property type="evidence" value="ECO:0007669"/>
    <property type="project" value="UniProtKB-EC"/>
</dbReference>
<reference evidence="12 13" key="1">
    <citation type="submission" date="2020-08" db="EMBL/GenBank/DDBJ databases">
        <title>Sequencing the genomes of 1000 actinobacteria strains.</title>
        <authorList>
            <person name="Klenk H.-P."/>
        </authorList>
    </citation>
    <scope>NUCLEOTIDE SEQUENCE [LARGE SCALE GENOMIC DNA]</scope>
    <source>
        <strain evidence="12 13">DSM 45272</strain>
    </source>
</reference>
<keyword evidence="5 7" id="KW-0520">NAD</keyword>
<dbReference type="Pfam" id="PF03721">
    <property type="entry name" value="UDPG_MGDP_dh_N"/>
    <property type="match status" value="1"/>
</dbReference>
<comment type="caution">
    <text evidence="12">The sequence shown here is derived from an EMBL/GenBank/DDBJ whole genome shotgun (WGS) entry which is preliminary data.</text>
</comment>
<dbReference type="SUPFAM" id="SSF51735">
    <property type="entry name" value="NAD(P)-binding Rossmann-fold domains"/>
    <property type="match status" value="1"/>
</dbReference>
<dbReference type="PANTHER" id="PTHR43750">
    <property type="entry name" value="UDP-GLUCOSE 6-DEHYDROGENASE TUAD"/>
    <property type="match status" value="1"/>
</dbReference>